<dbReference type="GeneID" id="81674806"/>
<feature type="transmembrane region" description="Helical" evidence="2">
    <location>
        <begin position="47"/>
        <end position="66"/>
    </location>
</feature>
<dbReference type="PROSITE" id="PS00095">
    <property type="entry name" value="C5_MTASE_2"/>
    <property type="match status" value="1"/>
</dbReference>
<evidence type="ECO:0000313" key="4">
    <source>
        <dbReference type="Proteomes" id="UP000280707"/>
    </source>
</evidence>
<reference evidence="3 4" key="1">
    <citation type="submission" date="2018-12" db="EMBL/GenBank/DDBJ databases">
        <authorList>
            <consortium name="Pathogen Informatics"/>
        </authorList>
    </citation>
    <scope>NUCLEOTIDE SEQUENCE [LARGE SCALE GENOMIC DNA]</scope>
    <source>
        <strain evidence="3 4">NCTC934</strain>
    </source>
</reference>
<keyword evidence="1" id="KW-0949">S-adenosyl-L-methionine</keyword>
<accession>A0ABY6TC56</accession>
<keyword evidence="4" id="KW-1185">Reference proteome</keyword>
<dbReference type="InterPro" id="IPR031303">
    <property type="entry name" value="C5_meth_CS"/>
</dbReference>
<evidence type="ECO:0000256" key="2">
    <source>
        <dbReference type="SAM" id="Phobius"/>
    </source>
</evidence>
<gene>
    <name evidence="3" type="ORF">NCTC934_00713</name>
</gene>
<dbReference type="RefSeq" id="WP_005279864.1">
    <property type="nucleotide sequence ID" value="NZ_LR134408.1"/>
</dbReference>
<evidence type="ECO:0000313" key="3">
    <source>
        <dbReference type="EMBL" id="VEH72444.1"/>
    </source>
</evidence>
<keyword evidence="2" id="KW-0812">Transmembrane</keyword>
<keyword evidence="2" id="KW-1133">Transmembrane helix</keyword>
<keyword evidence="2" id="KW-0472">Membrane</keyword>
<sequence>MHAEIIDELAISTTDANSLVWALLQDSITRELNAEMDAEARQQSGNAVVPLLSAGLGTVLVILALARSGPVFEKKNIKAER</sequence>
<organism evidence="3 4">
    <name type="scientific">Corynebacterium segmentosum</name>
    <dbReference type="NCBI Taxonomy" id="43990"/>
    <lineage>
        <taxon>Bacteria</taxon>
        <taxon>Bacillati</taxon>
        <taxon>Actinomycetota</taxon>
        <taxon>Actinomycetes</taxon>
        <taxon>Mycobacteriales</taxon>
        <taxon>Corynebacteriaceae</taxon>
        <taxon>Corynebacterium</taxon>
    </lineage>
</organism>
<name>A0ABY6TC56_9CORY</name>
<dbReference type="Proteomes" id="UP000280707">
    <property type="component" value="Chromosome"/>
</dbReference>
<protein>
    <submittedName>
        <fullName evidence="3">Transposase-like protein</fullName>
    </submittedName>
</protein>
<proteinExistence type="predicted"/>
<dbReference type="EMBL" id="LR134408">
    <property type="protein sequence ID" value="VEH72444.1"/>
    <property type="molecule type" value="Genomic_DNA"/>
</dbReference>
<evidence type="ECO:0000256" key="1">
    <source>
        <dbReference type="ARBA" id="ARBA00022691"/>
    </source>
</evidence>